<evidence type="ECO:0000313" key="1">
    <source>
        <dbReference type="EMBL" id="MBB5341405.1"/>
    </source>
</evidence>
<gene>
    <name evidence="1" type="ORF">HDF13_003738</name>
</gene>
<dbReference type="Proteomes" id="UP000569005">
    <property type="component" value="Unassembled WGS sequence"/>
</dbReference>
<protein>
    <submittedName>
        <fullName evidence="1">SAM-dependent methyltransferase</fullName>
    </submittedName>
</protein>
<keyword evidence="1" id="KW-0489">Methyltransferase</keyword>
<evidence type="ECO:0000313" key="2">
    <source>
        <dbReference type="Proteomes" id="UP000569005"/>
    </source>
</evidence>
<dbReference type="EMBL" id="JACHEA010000001">
    <property type="protein sequence ID" value="MBB5341405.1"/>
    <property type="molecule type" value="Genomic_DNA"/>
</dbReference>
<proteinExistence type="predicted"/>
<keyword evidence="1" id="KW-0808">Transferase</keyword>
<reference evidence="1" key="1">
    <citation type="submission" date="2020-08" db="EMBL/GenBank/DDBJ databases">
        <title>Genomic Encyclopedia of Type Strains, Phase IV (KMG-V): Genome sequencing to study the core and pangenomes of soil and plant-associated prokaryotes.</title>
        <authorList>
            <person name="Whitman W."/>
        </authorList>
    </citation>
    <scope>NUCLEOTIDE SEQUENCE</scope>
    <source>
        <strain evidence="1">M8UP15</strain>
    </source>
</reference>
<keyword evidence="2" id="KW-1185">Reference proteome</keyword>
<name>A0ACC5P3W0_9BACT</name>
<comment type="caution">
    <text evidence="1">The sequence shown here is derived from an EMBL/GenBank/DDBJ whole genome shotgun (WGS) entry which is preliminary data.</text>
</comment>
<accession>A0ACC5P3W0</accession>
<organism evidence="1 2">
    <name type="scientific">Tunturiibacter gelidiferens</name>
    <dbReference type="NCBI Taxonomy" id="3069689"/>
    <lineage>
        <taxon>Bacteria</taxon>
        <taxon>Pseudomonadati</taxon>
        <taxon>Acidobacteriota</taxon>
        <taxon>Terriglobia</taxon>
        <taxon>Terriglobales</taxon>
        <taxon>Acidobacteriaceae</taxon>
        <taxon>Tunturiibacter</taxon>
    </lineage>
</organism>
<sequence>MSLNEQRSHWDLKYEQGLPSLEKPDPFYLSSFDQFVADSFPNGGTALDLAGGIGRHALWLAKRNWQVTAVDISEVAIRKLDLKARQLDLELDLFALDAKEYPFKAACFDLIVMFYHFDRNICPKVLSTLKAGGILICKSSLKWDSYKGAAPVNMRPLERGEILSMLPGLRVMHHQERPVRDRGVVEYVGKKPGFREITTPK</sequence>